<dbReference type="NCBIfam" id="TIGR01493">
    <property type="entry name" value="HAD-SF-IA-v2"/>
    <property type="match status" value="1"/>
</dbReference>
<evidence type="ECO:0000256" key="2">
    <source>
        <dbReference type="ARBA" id="ARBA00022801"/>
    </source>
</evidence>
<dbReference type="PANTHER" id="PTHR43316">
    <property type="entry name" value="HYDROLASE, HALOACID DELAHOGENASE-RELATED"/>
    <property type="match status" value="1"/>
</dbReference>
<dbReference type="InterPro" id="IPR051540">
    <property type="entry name" value="S-2-haloacid_dehalogenase"/>
</dbReference>
<dbReference type="PRINTS" id="PR00413">
    <property type="entry name" value="HADHALOGNASE"/>
</dbReference>
<dbReference type="InterPro" id="IPR006439">
    <property type="entry name" value="HAD-SF_hydro_IA"/>
</dbReference>
<dbReference type="GO" id="GO:0019120">
    <property type="term" value="F:hydrolase activity, acting on acid halide bonds, in C-halide compounds"/>
    <property type="evidence" value="ECO:0007669"/>
    <property type="project" value="InterPro"/>
</dbReference>
<dbReference type="SFLD" id="SFLDG01135">
    <property type="entry name" value="C1.5.6:_HAD__Beta-PGM__Phospha"/>
    <property type="match status" value="1"/>
</dbReference>
<dbReference type="InterPro" id="IPR023214">
    <property type="entry name" value="HAD_sf"/>
</dbReference>
<evidence type="ECO:0000313" key="3">
    <source>
        <dbReference type="EMBL" id="TCO68758.1"/>
    </source>
</evidence>
<dbReference type="AlphaFoldDB" id="A0A4R2KFM6"/>
<dbReference type="EMBL" id="SLWV01000040">
    <property type="protein sequence ID" value="TCO68758.1"/>
    <property type="molecule type" value="Genomic_DNA"/>
</dbReference>
<dbReference type="PANTHER" id="PTHR43316:SF3">
    <property type="entry name" value="HALOACID DEHALOGENASE, TYPE II (AFU_ORTHOLOGUE AFUA_2G07750)-RELATED"/>
    <property type="match status" value="1"/>
</dbReference>
<dbReference type="SUPFAM" id="SSF56784">
    <property type="entry name" value="HAD-like"/>
    <property type="match status" value="1"/>
</dbReference>
<comment type="caution">
    <text evidence="3">The sequence shown here is derived from an EMBL/GenBank/DDBJ whole genome shotgun (WGS) entry which is preliminary data.</text>
</comment>
<dbReference type="Gene3D" id="3.40.50.1000">
    <property type="entry name" value="HAD superfamily/HAD-like"/>
    <property type="match status" value="1"/>
</dbReference>
<reference evidence="3 4" key="1">
    <citation type="submission" date="2019-03" db="EMBL/GenBank/DDBJ databases">
        <title>Genomic Encyclopedia of Type Strains, Phase IV (KMG-IV): sequencing the most valuable type-strain genomes for metagenomic binning, comparative biology and taxonomic classification.</title>
        <authorList>
            <person name="Goeker M."/>
        </authorList>
    </citation>
    <scope>NUCLEOTIDE SEQUENCE [LARGE SCALE GENOMIC DNA]</scope>
    <source>
        <strain evidence="3 4">DSM 102940</strain>
    </source>
</reference>
<dbReference type="SFLD" id="SFLDF00045">
    <property type="entry name" value="2-haloacid_dehalogenase"/>
    <property type="match status" value="1"/>
</dbReference>
<dbReference type="Gene3D" id="1.10.150.240">
    <property type="entry name" value="Putative phosphatase, domain 2"/>
    <property type="match status" value="1"/>
</dbReference>
<gene>
    <name evidence="3" type="ORF">EV214_1402</name>
</gene>
<evidence type="ECO:0000313" key="4">
    <source>
        <dbReference type="Proteomes" id="UP000294919"/>
    </source>
</evidence>
<name>A0A4R2KFM6_9FIRM</name>
<keyword evidence="4" id="KW-1185">Reference proteome</keyword>
<sequence>MIKAVLFDAYGTLYDVQSVMKKCDELYPEKGAQISQIWRQKQLDYVWIRSLMDKYADFWSLTKEALCYSLEELELQYNEEIVEEILNEYLHLNLYPEVIEAMNIFRPRKLAILSNGNLHMLNELAKNTSLDNHLDDIISVDDFKVYKPKPDAYDLTAKRLGFDKEEILFISSNGWDVAGSKSYGFTVGWLNRLHKPIDRLGIKPDYTASDLKKLAQKIINI</sequence>
<dbReference type="CDD" id="cd02588">
    <property type="entry name" value="HAD_L2-DEX"/>
    <property type="match status" value="1"/>
</dbReference>
<dbReference type="SFLD" id="SFLDG01129">
    <property type="entry name" value="C1.5:_HAD__Beta-PGM__Phosphata"/>
    <property type="match status" value="1"/>
</dbReference>
<dbReference type="Proteomes" id="UP000294919">
    <property type="component" value="Unassembled WGS sequence"/>
</dbReference>
<dbReference type="InterPro" id="IPR036412">
    <property type="entry name" value="HAD-like_sf"/>
</dbReference>
<dbReference type="RefSeq" id="WP_243116712.1">
    <property type="nucleotide sequence ID" value="NZ_SLWV01000040.1"/>
</dbReference>
<comment type="similarity">
    <text evidence="1">Belongs to the HAD-like hydrolase superfamily. S-2-haloalkanoic acid dehalogenase family.</text>
</comment>
<dbReference type="SFLD" id="SFLDS00003">
    <property type="entry name" value="Haloacid_Dehalogenase"/>
    <property type="match status" value="1"/>
</dbReference>
<proteinExistence type="inferred from homology"/>
<dbReference type="NCBIfam" id="TIGR01509">
    <property type="entry name" value="HAD-SF-IA-v3"/>
    <property type="match status" value="1"/>
</dbReference>
<accession>A0A4R2KFM6</accession>
<keyword evidence="2" id="KW-0378">Hydrolase</keyword>
<organism evidence="3 4">
    <name type="scientific">Marinisporobacter balticus</name>
    <dbReference type="NCBI Taxonomy" id="2018667"/>
    <lineage>
        <taxon>Bacteria</taxon>
        <taxon>Bacillati</taxon>
        <taxon>Bacillota</taxon>
        <taxon>Clostridia</taxon>
        <taxon>Peptostreptococcales</taxon>
        <taxon>Thermotaleaceae</taxon>
        <taxon>Marinisporobacter</taxon>
    </lineage>
</organism>
<evidence type="ECO:0000256" key="1">
    <source>
        <dbReference type="ARBA" id="ARBA00008106"/>
    </source>
</evidence>
<dbReference type="InterPro" id="IPR023198">
    <property type="entry name" value="PGP-like_dom2"/>
</dbReference>
<dbReference type="NCBIfam" id="TIGR01428">
    <property type="entry name" value="HAD_type_II"/>
    <property type="match status" value="1"/>
</dbReference>
<protein>
    <submittedName>
        <fullName evidence="3">2-haloacid dehalogenase</fullName>
    </submittedName>
</protein>
<dbReference type="Pfam" id="PF00702">
    <property type="entry name" value="Hydrolase"/>
    <property type="match status" value="1"/>
</dbReference>
<dbReference type="InterPro" id="IPR006328">
    <property type="entry name" value="2-HAD"/>
</dbReference>